<evidence type="ECO:0000313" key="3">
    <source>
        <dbReference type="Proteomes" id="UP000215332"/>
    </source>
</evidence>
<dbReference type="AlphaFoldDB" id="A0A239WUF4"/>
<sequence length="86" mass="9237">MAEQSHEAEVEAARARTEYQRENTRLVRLGTQVGIWTHAAVTVTCLGLVIFAVVTGRWAVAGVSAVLPLAEAAVRLIQAVHDGDDN</sequence>
<keyword evidence="1" id="KW-0472">Membrane</keyword>
<keyword evidence="1" id="KW-1133">Transmembrane helix</keyword>
<gene>
    <name evidence="2" type="ORF">SAMEA4412665_01573</name>
</gene>
<accession>A0A239WUF4</accession>
<dbReference type="EMBL" id="LT906441">
    <property type="protein sequence ID" value="SNV37750.1"/>
    <property type="molecule type" value="Genomic_DNA"/>
</dbReference>
<reference evidence="2 3" key="1">
    <citation type="submission" date="2017-06" db="EMBL/GenBank/DDBJ databases">
        <authorList>
            <consortium name="Pathogen Informatics"/>
        </authorList>
    </citation>
    <scope>NUCLEOTIDE SEQUENCE [LARGE SCALE GENOMIC DNA]</scope>
    <source>
        <strain evidence="2 3">NCTC11865</strain>
    </source>
</reference>
<proteinExistence type="predicted"/>
<protein>
    <submittedName>
        <fullName evidence="2">Uncharacterized protein</fullName>
    </submittedName>
</protein>
<dbReference type="Proteomes" id="UP000215332">
    <property type="component" value="Chromosome 1"/>
</dbReference>
<feature type="transmembrane region" description="Helical" evidence="1">
    <location>
        <begin position="35"/>
        <end position="54"/>
    </location>
</feature>
<name>A0A239WUF4_9ACTN</name>
<dbReference type="KEGG" id="cgrn:4412665_01573"/>
<evidence type="ECO:0000313" key="2">
    <source>
        <dbReference type="EMBL" id="SNV37750.1"/>
    </source>
</evidence>
<organism evidence="2 3">
    <name type="scientific">Cutibacterium granulosum</name>
    <dbReference type="NCBI Taxonomy" id="33011"/>
    <lineage>
        <taxon>Bacteria</taxon>
        <taxon>Bacillati</taxon>
        <taxon>Actinomycetota</taxon>
        <taxon>Actinomycetes</taxon>
        <taxon>Propionibacteriales</taxon>
        <taxon>Propionibacteriaceae</taxon>
        <taxon>Cutibacterium</taxon>
    </lineage>
</organism>
<evidence type="ECO:0000256" key="1">
    <source>
        <dbReference type="SAM" id="Phobius"/>
    </source>
</evidence>
<keyword evidence="1" id="KW-0812">Transmembrane</keyword>